<comment type="caution">
    <text evidence="1">The sequence shown here is derived from an EMBL/GenBank/DDBJ whole genome shotgun (WGS) entry which is preliminary data.</text>
</comment>
<protein>
    <submittedName>
        <fullName evidence="1">Uncharacterized protein</fullName>
    </submittedName>
</protein>
<gene>
    <name evidence="1" type="ORF">NDI37_21810</name>
</gene>
<dbReference type="EMBL" id="JAMPKK010000059">
    <property type="protein sequence ID" value="MEP0867091.1"/>
    <property type="molecule type" value="Genomic_DNA"/>
</dbReference>
<sequence length="54" mass="6182">MTLEEIQEKLDSIFGELMEISQESNLHQKNPISEKILDLIGEVEDLINLIGEEL</sequence>
<dbReference type="RefSeq" id="WP_190417115.1">
    <property type="nucleotide sequence ID" value="NZ_JAMPKK010000059.1"/>
</dbReference>
<name>A0ABV0JUK9_9CYAN</name>
<evidence type="ECO:0000313" key="2">
    <source>
        <dbReference type="Proteomes" id="UP001442494"/>
    </source>
</evidence>
<organism evidence="1 2">
    <name type="scientific">Funiculus sociatus GB2-A5</name>
    <dbReference type="NCBI Taxonomy" id="2933946"/>
    <lineage>
        <taxon>Bacteria</taxon>
        <taxon>Bacillati</taxon>
        <taxon>Cyanobacteriota</taxon>
        <taxon>Cyanophyceae</taxon>
        <taxon>Coleofasciculales</taxon>
        <taxon>Coleofasciculaceae</taxon>
        <taxon>Funiculus</taxon>
    </lineage>
</organism>
<keyword evidence="2" id="KW-1185">Reference proteome</keyword>
<proteinExistence type="predicted"/>
<reference evidence="1 2" key="1">
    <citation type="submission" date="2022-04" db="EMBL/GenBank/DDBJ databases">
        <title>Positive selection, recombination, and allopatry shape intraspecific diversity of widespread and dominant cyanobacteria.</title>
        <authorList>
            <person name="Wei J."/>
            <person name="Shu W."/>
            <person name="Hu C."/>
        </authorList>
    </citation>
    <scope>NUCLEOTIDE SEQUENCE [LARGE SCALE GENOMIC DNA]</scope>
    <source>
        <strain evidence="1 2">GB2-A5</strain>
    </source>
</reference>
<dbReference type="Proteomes" id="UP001442494">
    <property type="component" value="Unassembled WGS sequence"/>
</dbReference>
<accession>A0ABV0JUK9</accession>
<evidence type="ECO:0000313" key="1">
    <source>
        <dbReference type="EMBL" id="MEP0867091.1"/>
    </source>
</evidence>